<proteinExistence type="predicted"/>
<accession>A0A2S6GX84</accession>
<dbReference type="Pfam" id="PF13374">
    <property type="entry name" value="TPR_10"/>
    <property type="match status" value="5"/>
</dbReference>
<dbReference type="Gene3D" id="3.40.50.300">
    <property type="entry name" value="P-loop containing nucleotide triphosphate hydrolases"/>
    <property type="match status" value="1"/>
</dbReference>
<comment type="caution">
    <text evidence="3">The sequence shown here is derived from an EMBL/GenBank/DDBJ whole genome shotgun (WGS) entry which is preliminary data.</text>
</comment>
<organism evidence="3 4">
    <name type="scientific">Actinokineospora auranticolor</name>
    <dbReference type="NCBI Taxonomy" id="155976"/>
    <lineage>
        <taxon>Bacteria</taxon>
        <taxon>Bacillati</taxon>
        <taxon>Actinomycetota</taxon>
        <taxon>Actinomycetes</taxon>
        <taxon>Pseudonocardiales</taxon>
        <taxon>Pseudonocardiaceae</taxon>
        <taxon>Actinokineospora</taxon>
    </lineage>
</organism>
<evidence type="ECO:0000259" key="2">
    <source>
        <dbReference type="Pfam" id="PF25000"/>
    </source>
</evidence>
<dbReference type="EMBL" id="PTIX01000003">
    <property type="protein sequence ID" value="PPK69796.1"/>
    <property type="molecule type" value="Genomic_DNA"/>
</dbReference>
<feature type="domain" description="DUF7779" evidence="2">
    <location>
        <begin position="263"/>
        <end position="348"/>
    </location>
</feature>
<dbReference type="InterPro" id="IPR027417">
    <property type="entry name" value="P-loop_NTPase"/>
</dbReference>
<dbReference type="GO" id="GO:0043531">
    <property type="term" value="F:ADP binding"/>
    <property type="evidence" value="ECO:0007669"/>
    <property type="project" value="InterPro"/>
</dbReference>
<dbReference type="SUPFAM" id="SSF52540">
    <property type="entry name" value="P-loop containing nucleoside triphosphate hydrolases"/>
    <property type="match status" value="1"/>
</dbReference>
<dbReference type="AlphaFoldDB" id="A0A2S6GX84"/>
<sequence>MGSVGKAVQAGTIHGGVHLNGASRDLTLPCWFGPIPPPAKGFQRRGQAPGPGECVVLCGMGGLGKTQLAAEYARAGAEVVAWITAASRDDVVSGLVGLAAQLSGVTEDPDRAVAWVLSWLATTDTPWLLVFDDVWDTLDGLWPTLSPAGRMVVTTRRQDAAAHVDGRRLVAMGLFTPAQSQACLAGYHADRPHLVDGAEELAVELGHLPLAIGQAGAYMADRRLSCAQYLARWRTRELETLSGTETDRTVAVTWSLSVERAVELEPAAGPLLRLAALLDPNGIPLSVLTSPPVLNHLTAGTTEEDAWDALACLDRLSLITLDERSDTATVRVHALVQRATRERLSDTELAATAQVAADALLAAWPRIELDARLGAALRANTAALATTARAHLQQPDIHVVLIRAGNNLGEIGQVARAFTYFTHLHAAMTQLSPDSHGVLVIRHNLAYWRAQTGDAAGAFADLETLLPEQIRLLGRDHPDALTTRHNLAQWRGRTGDAAGALADYEALLPDRTRVLGPDHRDTLLTRYGIAYWRGKTGDPTGALADHEVLLADRIRVLGPDHPDTLATRHSIAYWLGESGDAAGALAEYETLLPDKIRVMGPEHPDTLLTRHNLAQRRGIAGDRAGTRAELEAVLDARSRVLGPDHPDTLLTRQELAHWQRETK</sequence>
<feature type="domain" description="NB-ARC" evidence="1">
    <location>
        <begin position="52"/>
        <end position="166"/>
    </location>
</feature>
<dbReference type="Proteomes" id="UP000239203">
    <property type="component" value="Unassembled WGS sequence"/>
</dbReference>
<dbReference type="Pfam" id="PF00931">
    <property type="entry name" value="NB-ARC"/>
    <property type="match status" value="1"/>
</dbReference>
<reference evidence="3 4" key="1">
    <citation type="submission" date="2018-02" db="EMBL/GenBank/DDBJ databases">
        <title>Genomic Encyclopedia of Archaeal and Bacterial Type Strains, Phase II (KMG-II): from individual species to whole genera.</title>
        <authorList>
            <person name="Goeker M."/>
        </authorList>
    </citation>
    <scope>NUCLEOTIDE SEQUENCE [LARGE SCALE GENOMIC DNA]</scope>
    <source>
        <strain evidence="3 4">YU 961-1</strain>
    </source>
</reference>
<name>A0A2S6GX84_9PSEU</name>
<dbReference type="NCBIfam" id="NF040586">
    <property type="entry name" value="FxSxx_TPR"/>
    <property type="match status" value="1"/>
</dbReference>
<dbReference type="InterPro" id="IPR056681">
    <property type="entry name" value="DUF7779"/>
</dbReference>
<dbReference type="PANTHER" id="PTHR46082">
    <property type="entry name" value="ATP/GTP-BINDING PROTEIN-RELATED"/>
    <property type="match status" value="1"/>
</dbReference>
<dbReference type="PRINTS" id="PR00364">
    <property type="entry name" value="DISEASERSIST"/>
</dbReference>
<gene>
    <name evidence="3" type="ORF">CLV40_103406</name>
</gene>
<evidence type="ECO:0000259" key="1">
    <source>
        <dbReference type="Pfam" id="PF00931"/>
    </source>
</evidence>
<keyword evidence="4" id="KW-1185">Reference proteome</keyword>
<dbReference type="PANTHER" id="PTHR46082:SF6">
    <property type="entry name" value="AAA+ ATPASE DOMAIN-CONTAINING PROTEIN-RELATED"/>
    <property type="match status" value="1"/>
</dbReference>
<dbReference type="Pfam" id="PF25000">
    <property type="entry name" value="DUF7779"/>
    <property type="match status" value="1"/>
</dbReference>
<dbReference type="InterPro" id="IPR011990">
    <property type="entry name" value="TPR-like_helical_dom_sf"/>
</dbReference>
<dbReference type="InterPro" id="IPR002182">
    <property type="entry name" value="NB-ARC"/>
</dbReference>
<protein>
    <submittedName>
        <fullName evidence="3">Tetratricopeptide repeat protein</fullName>
    </submittedName>
</protein>
<dbReference type="InterPro" id="IPR053137">
    <property type="entry name" value="NLR-like"/>
</dbReference>
<dbReference type="SUPFAM" id="SSF48452">
    <property type="entry name" value="TPR-like"/>
    <property type="match status" value="2"/>
</dbReference>
<evidence type="ECO:0000313" key="3">
    <source>
        <dbReference type="EMBL" id="PPK69796.1"/>
    </source>
</evidence>
<dbReference type="Gene3D" id="1.25.40.10">
    <property type="entry name" value="Tetratricopeptide repeat domain"/>
    <property type="match status" value="1"/>
</dbReference>
<evidence type="ECO:0000313" key="4">
    <source>
        <dbReference type="Proteomes" id="UP000239203"/>
    </source>
</evidence>